<sequence>MFAAAGTMRYVFLMILCFKLVICGYSDGEYYERYLQGKFGEVHRGDYNEYSRQWNGRPMNRCSGGMVWVCCVERDQFEVSAEMYEEDEDDNLLCGETYADSYRIVGGHSTEFASHPWQAALIKSDSLSERVSCGGALLNKRWIVTAAHCVARVSEDQLKVKLGEWNMRGHEEILVPEEYDVIKKKVHPNFVRSDLRNDIALLKLDRNVKFKRHIVPICLPSLHLNIIGKRATVTGWGRTEHRGSIPSILQEVKVEVISNDKCQRWFEAAGRSEVIPDMSFCAGYKEGGRDTCQGDSGGPLTISYNGKRTLIGVVSWGIGCGKEYLPGVYTDIQKFVPWIRLCFKDLCSYKNVLH</sequence>
<dbReference type="GO" id="GO:0004252">
    <property type="term" value="F:serine-type endopeptidase activity"/>
    <property type="evidence" value="ECO:0007669"/>
    <property type="project" value="InterPro"/>
</dbReference>
<dbReference type="PANTHER" id="PTHR24264:SF65">
    <property type="entry name" value="SRCR DOMAIN-CONTAINING PROTEIN"/>
    <property type="match status" value="1"/>
</dbReference>
<dbReference type="SMART" id="SM00020">
    <property type="entry name" value="Tryp_SPc"/>
    <property type="match status" value="1"/>
</dbReference>
<evidence type="ECO:0000313" key="11">
    <source>
        <dbReference type="Proteomes" id="UP000801492"/>
    </source>
</evidence>
<evidence type="ECO:0000313" key="10">
    <source>
        <dbReference type="EMBL" id="KAF2882670.1"/>
    </source>
</evidence>
<feature type="chain" id="PRO_5035458320" description="Peptidase S1 domain-containing protein" evidence="8">
    <location>
        <begin position="29"/>
        <end position="354"/>
    </location>
</feature>
<evidence type="ECO:0000259" key="9">
    <source>
        <dbReference type="PROSITE" id="PS50240"/>
    </source>
</evidence>
<dbReference type="InterPro" id="IPR033116">
    <property type="entry name" value="TRYPSIN_SER"/>
</dbReference>
<dbReference type="CDD" id="cd00190">
    <property type="entry name" value="Tryp_SPc"/>
    <property type="match status" value="1"/>
</dbReference>
<feature type="signal peptide" evidence="8">
    <location>
        <begin position="1"/>
        <end position="28"/>
    </location>
</feature>
<evidence type="ECO:0000256" key="7">
    <source>
        <dbReference type="RuleBase" id="RU363034"/>
    </source>
</evidence>
<dbReference type="PROSITE" id="PS00134">
    <property type="entry name" value="TRYPSIN_HIS"/>
    <property type="match status" value="1"/>
</dbReference>
<organism evidence="10 11">
    <name type="scientific">Ignelater luminosus</name>
    <name type="common">Cucubano</name>
    <name type="synonym">Pyrophorus luminosus</name>
    <dbReference type="NCBI Taxonomy" id="2038154"/>
    <lineage>
        <taxon>Eukaryota</taxon>
        <taxon>Metazoa</taxon>
        <taxon>Ecdysozoa</taxon>
        <taxon>Arthropoda</taxon>
        <taxon>Hexapoda</taxon>
        <taxon>Insecta</taxon>
        <taxon>Pterygota</taxon>
        <taxon>Neoptera</taxon>
        <taxon>Endopterygota</taxon>
        <taxon>Coleoptera</taxon>
        <taxon>Polyphaga</taxon>
        <taxon>Elateriformia</taxon>
        <taxon>Elateroidea</taxon>
        <taxon>Elateridae</taxon>
        <taxon>Agrypninae</taxon>
        <taxon>Pyrophorini</taxon>
        <taxon>Ignelater</taxon>
    </lineage>
</organism>
<keyword evidence="2" id="KW-0964">Secreted</keyword>
<dbReference type="SUPFAM" id="SSF50494">
    <property type="entry name" value="Trypsin-like serine proteases"/>
    <property type="match status" value="1"/>
</dbReference>
<dbReference type="EMBL" id="VTPC01090596">
    <property type="protein sequence ID" value="KAF2882670.1"/>
    <property type="molecule type" value="Genomic_DNA"/>
</dbReference>
<evidence type="ECO:0000256" key="1">
    <source>
        <dbReference type="ARBA" id="ARBA00004613"/>
    </source>
</evidence>
<keyword evidence="11" id="KW-1185">Reference proteome</keyword>
<dbReference type="AlphaFoldDB" id="A0A8K0CF67"/>
<keyword evidence="4 7" id="KW-0378">Hydrolase</keyword>
<evidence type="ECO:0000256" key="5">
    <source>
        <dbReference type="ARBA" id="ARBA00022825"/>
    </source>
</evidence>
<protein>
    <recommendedName>
        <fullName evidence="9">Peptidase S1 domain-containing protein</fullName>
    </recommendedName>
</protein>
<reference evidence="10" key="1">
    <citation type="submission" date="2019-08" db="EMBL/GenBank/DDBJ databases">
        <title>The genome of the North American firefly Photinus pyralis.</title>
        <authorList>
            <consortium name="Photinus pyralis genome working group"/>
            <person name="Fallon T.R."/>
            <person name="Sander Lower S.E."/>
            <person name="Weng J.-K."/>
        </authorList>
    </citation>
    <scope>NUCLEOTIDE SEQUENCE</scope>
    <source>
        <strain evidence="10">TRF0915ILg1</strain>
        <tissue evidence="10">Whole body</tissue>
    </source>
</reference>
<accession>A0A8K0CF67</accession>
<keyword evidence="5 7" id="KW-0720">Serine protease</keyword>
<evidence type="ECO:0000256" key="6">
    <source>
        <dbReference type="ARBA" id="ARBA00023157"/>
    </source>
</evidence>
<dbReference type="InterPro" id="IPR043504">
    <property type="entry name" value="Peptidase_S1_PA_chymotrypsin"/>
</dbReference>
<dbReference type="InterPro" id="IPR050127">
    <property type="entry name" value="Serine_Proteases_S1"/>
</dbReference>
<evidence type="ECO:0000256" key="4">
    <source>
        <dbReference type="ARBA" id="ARBA00022801"/>
    </source>
</evidence>
<proteinExistence type="predicted"/>
<dbReference type="InterPro" id="IPR001254">
    <property type="entry name" value="Trypsin_dom"/>
</dbReference>
<keyword evidence="8" id="KW-0732">Signal</keyword>
<keyword evidence="3 7" id="KW-0645">Protease</keyword>
<dbReference type="OrthoDB" id="10002959at2759"/>
<keyword evidence="6" id="KW-1015">Disulfide bond</keyword>
<dbReference type="InterPro" id="IPR009003">
    <property type="entry name" value="Peptidase_S1_PA"/>
</dbReference>
<dbReference type="Gene3D" id="2.40.10.10">
    <property type="entry name" value="Trypsin-like serine proteases"/>
    <property type="match status" value="1"/>
</dbReference>
<dbReference type="Pfam" id="PF00089">
    <property type="entry name" value="Trypsin"/>
    <property type="match status" value="1"/>
</dbReference>
<comment type="caution">
    <text evidence="10">The sequence shown here is derived from an EMBL/GenBank/DDBJ whole genome shotgun (WGS) entry which is preliminary data.</text>
</comment>
<dbReference type="InterPro" id="IPR018114">
    <property type="entry name" value="TRYPSIN_HIS"/>
</dbReference>
<dbReference type="PANTHER" id="PTHR24264">
    <property type="entry name" value="TRYPSIN-RELATED"/>
    <property type="match status" value="1"/>
</dbReference>
<dbReference type="GO" id="GO:0006508">
    <property type="term" value="P:proteolysis"/>
    <property type="evidence" value="ECO:0007669"/>
    <property type="project" value="UniProtKB-KW"/>
</dbReference>
<evidence type="ECO:0000256" key="2">
    <source>
        <dbReference type="ARBA" id="ARBA00022525"/>
    </source>
</evidence>
<dbReference type="GO" id="GO:0005615">
    <property type="term" value="C:extracellular space"/>
    <property type="evidence" value="ECO:0007669"/>
    <property type="project" value="TreeGrafter"/>
</dbReference>
<evidence type="ECO:0000256" key="8">
    <source>
        <dbReference type="SAM" id="SignalP"/>
    </source>
</evidence>
<name>A0A8K0CF67_IGNLU</name>
<evidence type="ECO:0000256" key="3">
    <source>
        <dbReference type="ARBA" id="ARBA00022670"/>
    </source>
</evidence>
<dbReference type="PROSITE" id="PS50240">
    <property type="entry name" value="TRYPSIN_DOM"/>
    <property type="match status" value="1"/>
</dbReference>
<feature type="domain" description="Peptidase S1" evidence="9">
    <location>
        <begin position="104"/>
        <end position="344"/>
    </location>
</feature>
<dbReference type="PRINTS" id="PR00722">
    <property type="entry name" value="CHYMOTRYPSIN"/>
</dbReference>
<dbReference type="PROSITE" id="PS00135">
    <property type="entry name" value="TRYPSIN_SER"/>
    <property type="match status" value="1"/>
</dbReference>
<gene>
    <name evidence="10" type="ORF">ILUMI_23504</name>
</gene>
<dbReference type="Proteomes" id="UP000801492">
    <property type="component" value="Unassembled WGS sequence"/>
</dbReference>
<comment type="subcellular location">
    <subcellularLocation>
        <location evidence="1">Secreted</location>
    </subcellularLocation>
</comment>
<dbReference type="FunFam" id="2.40.10.10:FF:000006">
    <property type="entry name" value="Serine proteinase stubble"/>
    <property type="match status" value="1"/>
</dbReference>
<dbReference type="InterPro" id="IPR001314">
    <property type="entry name" value="Peptidase_S1A"/>
</dbReference>